<evidence type="ECO:0000313" key="2">
    <source>
        <dbReference type="EMBL" id="KAH7987114.1"/>
    </source>
</evidence>
<gene>
    <name evidence="2" type="ORF">HPB51_026551</name>
</gene>
<keyword evidence="1" id="KW-0812">Transmembrane</keyword>
<proteinExistence type="predicted"/>
<reference evidence="2" key="2">
    <citation type="submission" date="2021-09" db="EMBL/GenBank/DDBJ databases">
        <authorList>
            <person name="Jia N."/>
            <person name="Wang J."/>
            <person name="Shi W."/>
            <person name="Du L."/>
            <person name="Sun Y."/>
            <person name="Zhan W."/>
            <person name="Jiang J."/>
            <person name="Wang Q."/>
            <person name="Zhang B."/>
            <person name="Ji P."/>
            <person name="Sakyi L.B."/>
            <person name="Cui X."/>
            <person name="Yuan T."/>
            <person name="Jiang B."/>
            <person name="Yang W."/>
            <person name="Lam T.T.-Y."/>
            <person name="Chang Q."/>
            <person name="Ding S."/>
            <person name="Wang X."/>
            <person name="Zhu J."/>
            <person name="Ruan X."/>
            <person name="Zhao L."/>
            <person name="Wei J."/>
            <person name="Que T."/>
            <person name="Du C."/>
            <person name="Cheng J."/>
            <person name="Dai P."/>
            <person name="Han X."/>
            <person name="Huang E."/>
            <person name="Gao Y."/>
            <person name="Liu J."/>
            <person name="Shao H."/>
            <person name="Ye R."/>
            <person name="Li L."/>
            <person name="Wei W."/>
            <person name="Wang X."/>
            <person name="Wang C."/>
            <person name="Huo Q."/>
            <person name="Li W."/>
            <person name="Guo W."/>
            <person name="Chen H."/>
            <person name="Chen S."/>
            <person name="Zhou L."/>
            <person name="Zhou L."/>
            <person name="Ni X."/>
            <person name="Tian J."/>
            <person name="Zhou Y."/>
            <person name="Sheng Y."/>
            <person name="Liu T."/>
            <person name="Pan Y."/>
            <person name="Xia L."/>
            <person name="Li J."/>
            <person name="Zhao F."/>
            <person name="Cao W."/>
        </authorList>
    </citation>
    <scope>NUCLEOTIDE SEQUENCE</scope>
    <source>
        <strain evidence="2">Rmic-2018</strain>
        <tissue evidence="2">Larvae</tissue>
    </source>
</reference>
<accession>A0A9J6D2U4</accession>
<feature type="transmembrane region" description="Helical" evidence="1">
    <location>
        <begin position="43"/>
        <end position="64"/>
    </location>
</feature>
<keyword evidence="3" id="KW-1185">Reference proteome</keyword>
<sequence length="201" mass="21977">MTYSYCLKCHAETTASLAAIGFRTLVTTSWLAQTTRRRLLRHLTSCSVVLSGIMTLAAALGLSLDPAQVCVLTHDPFHFPWALDRHVSQLRVSPSPRFDTSSVSGSWDARSLSFRDQCQLGHQHRHHSSPGDPFVDFGAMAACIRTPEPCLPGAQLLMAVQSKLSDLCRIDSAYKLLTSTDAELRDMALADAYALTTARLG</sequence>
<reference evidence="2" key="1">
    <citation type="journal article" date="2020" name="Cell">
        <title>Large-Scale Comparative Analyses of Tick Genomes Elucidate Their Genetic Diversity and Vector Capacities.</title>
        <authorList>
            <consortium name="Tick Genome and Microbiome Consortium (TIGMIC)"/>
            <person name="Jia N."/>
            <person name="Wang J."/>
            <person name="Shi W."/>
            <person name="Du L."/>
            <person name="Sun Y."/>
            <person name="Zhan W."/>
            <person name="Jiang J.F."/>
            <person name="Wang Q."/>
            <person name="Zhang B."/>
            <person name="Ji P."/>
            <person name="Bell-Sakyi L."/>
            <person name="Cui X.M."/>
            <person name="Yuan T.T."/>
            <person name="Jiang B.G."/>
            <person name="Yang W.F."/>
            <person name="Lam T.T."/>
            <person name="Chang Q.C."/>
            <person name="Ding S.J."/>
            <person name="Wang X.J."/>
            <person name="Zhu J.G."/>
            <person name="Ruan X.D."/>
            <person name="Zhao L."/>
            <person name="Wei J.T."/>
            <person name="Ye R.Z."/>
            <person name="Que T.C."/>
            <person name="Du C.H."/>
            <person name="Zhou Y.H."/>
            <person name="Cheng J.X."/>
            <person name="Dai P.F."/>
            <person name="Guo W.B."/>
            <person name="Han X.H."/>
            <person name="Huang E.J."/>
            <person name="Li L.F."/>
            <person name="Wei W."/>
            <person name="Gao Y.C."/>
            <person name="Liu J.Z."/>
            <person name="Shao H.Z."/>
            <person name="Wang X."/>
            <person name="Wang C.C."/>
            <person name="Yang T.C."/>
            <person name="Huo Q.B."/>
            <person name="Li W."/>
            <person name="Chen H.Y."/>
            <person name="Chen S.E."/>
            <person name="Zhou L.G."/>
            <person name="Ni X.B."/>
            <person name="Tian J.H."/>
            <person name="Sheng Y."/>
            <person name="Liu T."/>
            <person name="Pan Y.S."/>
            <person name="Xia L.Y."/>
            <person name="Li J."/>
            <person name="Zhao F."/>
            <person name="Cao W.C."/>
        </authorList>
    </citation>
    <scope>NUCLEOTIDE SEQUENCE</scope>
    <source>
        <strain evidence="2">Rmic-2018</strain>
    </source>
</reference>
<evidence type="ECO:0000256" key="1">
    <source>
        <dbReference type="SAM" id="Phobius"/>
    </source>
</evidence>
<organism evidence="2 3">
    <name type="scientific">Rhipicephalus microplus</name>
    <name type="common">Cattle tick</name>
    <name type="synonym">Boophilus microplus</name>
    <dbReference type="NCBI Taxonomy" id="6941"/>
    <lineage>
        <taxon>Eukaryota</taxon>
        <taxon>Metazoa</taxon>
        <taxon>Ecdysozoa</taxon>
        <taxon>Arthropoda</taxon>
        <taxon>Chelicerata</taxon>
        <taxon>Arachnida</taxon>
        <taxon>Acari</taxon>
        <taxon>Parasitiformes</taxon>
        <taxon>Ixodida</taxon>
        <taxon>Ixodoidea</taxon>
        <taxon>Ixodidae</taxon>
        <taxon>Rhipicephalinae</taxon>
        <taxon>Rhipicephalus</taxon>
        <taxon>Boophilus</taxon>
    </lineage>
</organism>
<dbReference type="Proteomes" id="UP000821866">
    <property type="component" value="Unassembled WGS sequence"/>
</dbReference>
<protein>
    <submittedName>
        <fullName evidence="2">Uncharacterized protein</fullName>
    </submittedName>
</protein>
<dbReference type="AlphaFoldDB" id="A0A9J6D2U4"/>
<comment type="caution">
    <text evidence="2">The sequence shown here is derived from an EMBL/GenBank/DDBJ whole genome shotgun (WGS) entry which is preliminary data.</text>
</comment>
<keyword evidence="1" id="KW-0472">Membrane</keyword>
<name>A0A9J6D2U4_RHIMP</name>
<evidence type="ECO:0000313" key="3">
    <source>
        <dbReference type="Proteomes" id="UP000821866"/>
    </source>
</evidence>
<dbReference type="EMBL" id="JABSTU010000746">
    <property type="protein sequence ID" value="KAH7987114.1"/>
    <property type="molecule type" value="Genomic_DNA"/>
</dbReference>
<keyword evidence="1" id="KW-1133">Transmembrane helix</keyword>